<organism evidence="1 2">
    <name type="scientific">Aquipluma nitroreducens</name>
    <dbReference type="NCBI Taxonomy" id="2010828"/>
    <lineage>
        <taxon>Bacteria</taxon>
        <taxon>Pseudomonadati</taxon>
        <taxon>Bacteroidota</taxon>
        <taxon>Bacteroidia</taxon>
        <taxon>Marinilabiliales</taxon>
        <taxon>Prolixibacteraceae</taxon>
        <taxon>Aquipluma</taxon>
    </lineage>
</organism>
<proteinExistence type="predicted"/>
<gene>
    <name evidence="1" type="ORF">AQPE_0558</name>
</gene>
<dbReference type="InterPro" id="IPR011008">
    <property type="entry name" value="Dimeric_a/b-barrel"/>
</dbReference>
<sequence>MKEFILLFRANYKDIARVSAAETRERNNRWMDWINDLVDQNHLAEGGNHLAPEGKIIRSNGEISVESIPANNESILGYILILASSLDEAAELAKDCPILAGKGTSVEVREISNN</sequence>
<dbReference type="Gene3D" id="3.30.70.1060">
    <property type="entry name" value="Dimeric alpha+beta barrel"/>
    <property type="match status" value="1"/>
</dbReference>
<reference evidence="1" key="1">
    <citation type="journal article" date="2020" name="Int. J. Syst. Evol. Microbiol.">
        <title>Aquipluma nitroreducens gen. nov. sp. nov., a novel facultatively anaerobic bacterium isolated from a freshwater lake.</title>
        <authorList>
            <person name="Watanabe M."/>
            <person name="Kojima H."/>
            <person name="Fukui M."/>
        </authorList>
    </citation>
    <scope>NUCLEOTIDE SEQUENCE</scope>
    <source>
        <strain evidence="1">MeG22</strain>
    </source>
</reference>
<dbReference type="Proteomes" id="UP001193389">
    <property type="component" value="Chromosome"/>
</dbReference>
<name>A0A5K7S4L2_9BACT</name>
<keyword evidence="2" id="KW-1185">Reference proteome</keyword>
<protein>
    <submittedName>
        <fullName evidence="1">Uncharacterized protein</fullName>
    </submittedName>
</protein>
<evidence type="ECO:0000313" key="1">
    <source>
        <dbReference type="EMBL" id="BBE16420.1"/>
    </source>
</evidence>
<dbReference type="KEGG" id="anf:AQPE_0558"/>
<evidence type="ECO:0000313" key="2">
    <source>
        <dbReference type="Proteomes" id="UP001193389"/>
    </source>
</evidence>
<dbReference type="SUPFAM" id="SSF54909">
    <property type="entry name" value="Dimeric alpha+beta barrel"/>
    <property type="match status" value="1"/>
</dbReference>
<dbReference type="EMBL" id="AP018694">
    <property type="protein sequence ID" value="BBE16420.1"/>
    <property type="molecule type" value="Genomic_DNA"/>
</dbReference>
<dbReference type="AlphaFoldDB" id="A0A5K7S4L2"/>
<dbReference type="RefSeq" id="WP_318349499.1">
    <property type="nucleotide sequence ID" value="NZ_AP018694.1"/>
</dbReference>
<accession>A0A5K7S4L2</accession>